<evidence type="ECO:0000256" key="1">
    <source>
        <dbReference type="SAM" id="MobiDB-lite"/>
    </source>
</evidence>
<gene>
    <name evidence="2" type="ORF">DD666_06850</name>
</gene>
<reference evidence="2 3" key="1">
    <citation type="journal article" date="2018" name="Nat. Biotechnol.">
        <title>A standardized bacterial taxonomy based on genome phylogeny substantially revises the tree of life.</title>
        <authorList>
            <person name="Parks D.H."/>
            <person name="Chuvochina M."/>
            <person name="Waite D.W."/>
            <person name="Rinke C."/>
            <person name="Skarshewski A."/>
            <person name="Chaumeil P.A."/>
            <person name="Hugenholtz P."/>
        </authorList>
    </citation>
    <scope>NUCLEOTIDE SEQUENCE [LARGE SCALE GENOMIC DNA]</scope>
    <source>
        <strain evidence="2">UBA10707</strain>
    </source>
</reference>
<proteinExistence type="predicted"/>
<name>A0A356LDN6_9BURK</name>
<protein>
    <recommendedName>
        <fullName evidence="4">DUF883 domain-containing protein</fullName>
    </recommendedName>
</protein>
<dbReference type="AlphaFoldDB" id="A0A356LDN6"/>
<organism evidence="2 3">
    <name type="scientific">Advenella kashmirensis</name>
    <dbReference type="NCBI Taxonomy" id="310575"/>
    <lineage>
        <taxon>Bacteria</taxon>
        <taxon>Pseudomonadati</taxon>
        <taxon>Pseudomonadota</taxon>
        <taxon>Betaproteobacteria</taxon>
        <taxon>Burkholderiales</taxon>
        <taxon>Alcaligenaceae</taxon>
    </lineage>
</organism>
<evidence type="ECO:0000313" key="2">
    <source>
        <dbReference type="EMBL" id="HBP29116.1"/>
    </source>
</evidence>
<sequence length="84" mass="9034">MTTDETIQEKAAAAADKAQAATEEFIDDPKEQIKRRAGQAAGDATYAFNSLIDSIEDCTRRSPGCALLIAGLIGVCVGRHFYKK</sequence>
<accession>A0A356LDN6</accession>
<evidence type="ECO:0008006" key="4">
    <source>
        <dbReference type="Google" id="ProtNLM"/>
    </source>
</evidence>
<dbReference type="EMBL" id="DOEK01000016">
    <property type="protein sequence ID" value="HBP29116.1"/>
    <property type="molecule type" value="Genomic_DNA"/>
</dbReference>
<comment type="caution">
    <text evidence="2">The sequence shown here is derived from an EMBL/GenBank/DDBJ whole genome shotgun (WGS) entry which is preliminary data.</text>
</comment>
<dbReference type="Proteomes" id="UP000264036">
    <property type="component" value="Unassembled WGS sequence"/>
</dbReference>
<feature type="compositionally biased region" description="Low complexity" evidence="1">
    <location>
        <begin position="9"/>
        <end position="23"/>
    </location>
</feature>
<evidence type="ECO:0000313" key="3">
    <source>
        <dbReference type="Proteomes" id="UP000264036"/>
    </source>
</evidence>
<feature type="region of interest" description="Disordered" evidence="1">
    <location>
        <begin position="1"/>
        <end position="30"/>
    </location>
</feature>